<gene>
    <name evidence="1" type="ORF">BJ554DRAFT_3093</name>
</gene>
<protein>
    <submittedName>
        <fullName evidence="1">Uncharacterized protein</fullName>
    </submittedName>
</protein>
<keyword evidence="2" id="KW-1185">Reference proteome</keyword>
<name>A0A8H7ZPS5_9FUNG</name>
<feature type="non-terminal residue" evidence="1">
    <location>
        <position position="1"/>
    </location>
</feature>
<sequence>VRLAAKLGFCQECVQLTGPGHPAARHGFPGFATMQREWRVDKSAAALIPAISHGRRREVTGPATNQLSGLVIIQPAFPHPAASIQVRQE</sequence>
<organism evidence="1 2">
    <name type="scientific">Olpidium bornovanus</name>
    <dbReference type="NCBI Taxonomy" id="278681"/>
    <lineage>
        <taxon>Eukaryota</taxon>
        <taxon>Fungi</taxon>
        <taxon>Fungi incertae sedis</taxon>
        <taxon>Olpidiomycota</taxon>
        <taxon>Olpidiomycotina</taxon>
        <taxon>Olpidiomycetes</taxon>
        <taxon>Olpidiales</taxon>
        <taxon>Olpidiaceae</taxon>
        <taxon>Olpidium</taxon>
    </lineage>
</organism>
<reference evidence="1 2" key="1">
    <citation type="journal article" name="Sci. Rep.">
        <title>Genome-scale phylogenetic analyses confirm Olpidium as the closest living zoosporic fungus to the non-flagellated, terrestrial fungi.</title>
        <authorList>
            <person name="Chang Y."/>
            <person name="Rochon D."/>
            <person name="Sekimoto S."/>
            <person name="Wang Y."/>
            <person name="Chovatia M."/>
            <person name="Sandor L."/>
            <person name="Salamov A."/>
            <person name="Grigoriev I.V."/>
            <person name="Stajich J.E."/>
            <person name="Spatafora J.W."/>
        </authorList>
    </citation>
    <scope>NUCLEOTIDE SEQUENCE [LARGE SCALE GENOMIC DNA]</scope>
    <source>
        <strain evidence="1">S191</strain>
    </source>
</reference>
<evidence type="ECO:0000313" key="1">
    <source>
        <dbReference type="EMBL" id="KAG5457009.1"/>
    </source>
</evidence>
<accession>A0A8H7ZPS5</accession>
<proteinExistence type="predicted"/>
<dbReference type="AlphaFoldDB" id="A0A8H7ZPS5"/>
<dbReference type="EMBL" id="JAEFCI010010788">
    <property type="protein sequence ID" value="KAG5457009.1"/>
    <property type="molecule type" value="Genomic_DNA"/>
</dbReference>
<evidence type="ECO:0000313" key="2">
    <source>
        <dbReference type="Proteomes" id="UP000673691"/>
    </source>
</evidence>
<dbReference type="Proteomes" id="UP000673691">
    <property type="component" value="Unassembled WGS sequence"/>
</dbReference>
<comment type="caution">
    <text evidence="1">The sequence shown here is derived from an EMBL/GenBank/DDBJ whole genome shotgun (WGS) entry which is preliminary data.</text>
</comment>